<dbReference type="AlphaFoldDB" id="A0A645EI54"/>
<protein>
    <submittedName>
        <fullName evidence="1">Uncharacterized protein</fullName>
    </submittedName>
</protein>
<organism evidence="1">
    <name type="scientific">bioreactor metagenome</name>
    <dbReference type="NCBI Taxonomy" id="1076179"/>
    <lineage>
        <taxon>unclassified sequences</taxon>
        <taxon>metagenomes</taxon>
        <taxon>ecological metagenomes</taxon>
    </lineage>
</organism>
<name>A0A645EI54_9ZZZZ</name>
<reference evidence="1" key="1">
    <citation type="submission" date="2019-08" db="EMBL/GenBank/DDBJ databases">
        <authorList>
            <person name="Kucharzyk K."/>
            <person name="Murdoch R.W."/>
            <person name="Higgins S."/>
            <person name="Loffler F."/>
        </authorList>
    </citation>
    <scope>NUCLEOTIDE SEQUENCE</scope>
</reference>
<evidence type="ECO:0000313" key="1">
    <source>
        <dbReference type="EMBL" id="MPN01437.1"/>
    </source>
</evidence>
<dbReference type="EMBL" id="VSSQ01047446">
    <property type="protein sequence ID" value="MPN01437.1"/>
    <property type="molecule type" value="Genomic_DNA"/>
</dbReference>
<accession>A0A645EI54</accession>
<comment type="caution">
    <text evidence="1">The sequence shown here is derived from an EMBL/GenBank/DDBJ whole genome shotgun (WGS) entry which is preliminary data.</text>
</comment>
<proteinExistence type="predicted"/>
<sequence>MLDSLPRFSRAEAELPEPKNKAELLFRLSEKYCRDGFLEEGIEIPLPGGIVRVTANRARGIKILSEAVSSEIAGELCSFVRGEIMEINRNDNKKP</sequence>
<gene>
    <name evidence="1" type="ORF">SDC9_148646</name>
</gene>